<evidence type="ECO:0000313" key="1">
    <source>
        <dbReference type="EMBL" id="KAL1116180.1"/>
    </source>
</evidence>
<dbReference type="EMBL" id="JBFDAA010000018">
    <property type="protein sequence ID" value="KAL1116180.1"/>
    <property type="molecule type" value="Genomic_DNA"/>
</dbReference>
<evidence type="ECO:0008006" key="3">
    <source>
        <dbReference type="Google" id="ProtNLM"/>
    </source>
</evidence>
<keyword evidence="2" id="KW-1185">Reference proteome</keyword>
<proteinExistence type="predicted"/>
<gene>
    <name evidence="1" type="ORF">AAG570_005675</name>
</gene>
<accession>A0ABD0YLP5</accession>
<comment type="caution">
    <text evidence="1">The sequence shown here is derived from an EMBL/GenBank/DDBJ whole genome shotgun (WGS) entry which is preliminary data.</text>
</comment>
<protein>
    <recommendedName>
        <fullName evidence="3">EF-hand domain-containing protein</fullName>
    </recommendedName>
</protein>
<name>A0ABD0YLP5_9HEMI</name>
<dbReference type="Gene3D" id="1.10.238.10">
    <property type="entry name" value="EF-hand"/>
    <property type="match status" value="1"/>
</dbReference>
<sequence>MASKRRNMFYENKKQETTEIGMDNSGGDFAGGSATRIDDAEACMAAFRALDISGAGALTLRDLEKTLKPMVAGELDRQHLREAFQALRPDCKTGAVGPREFMAAVSDRSQKKVALYQVSSQLSGVDRCKDRMEQRGVALTEEDLQKAVDGALSDSMVSTVEEALAKSGAGVLFTRQELEDIVKTAKRQAIESLKRDTVEHRSGGIRSEEPGEDFRTLMDRHSVYNRSCLDLLSLSNNRHSDDGTAAYPSGEFLNAKQGEFTDETCSEYKPLIVLDFPNREGSIIEHEIGSENDVGHVFRAPKALSSLIVFQRALRQDTFWVQRPFRYSKKNGRKRPHV</sequence>
<dbReference type="InterPro" id="IPR011992">
    <property type="entry name" value="EF-hand-dom_pair"/>
</dbReference>
<evidence type="ECO:0000313" key="2">
    <source>
        <dbReference type="Proteomes" id="UP001558652"/>
    </source>
</evidence>
<organism evidence="1 2">
    <name type="scientific">Ranatra chinensis</name>
    <dbReference type="NCBI Taxonomy" id="642074"/>
    <lineage>
        <taxon>Eukaryota</taxon>
        <taxon>Metazoa</taxon>
        <taxon>Ecdysozoa</taxon>
        <taxon>Arthropoda</taxon>
        <taxon>Hexapoda</taxon>
        <taxon>Insecta</taxon>
        <taxon>Pterygota</taxon>
        <taxon>Neoptera</taxon>
        <taxon>Paraneoptera</taxon>
        <taxon>Hemiptera</taxon>
        <taxon>Heteroptera</taxon>
        <taxon>Panheteroptera</taxon>
        <taxon>Nepomorpha</taxon>
        <taxon>Nepidae</taxon>
        <taxon>Ranatrinae</taxon>
        <taxon>Ranatra</taxon>
    </lineage>
</organism>
<dbReference type="Proteomes" id="UP001558652">
    <property type="component" value="Unassembled WGS sequence"/>
</dbReference>
<dbReference type="SUPFAM" id="SSF47473">
    <property type="entry name" value="EF-hand"/>
    <property type="match status" value="1"/>
</dbReference>
<reference evidence="1 2" key="1">
    <citation type="submission" date="2024-07" db="EMBL/GenBank/DDBJ databases">
        <title>Chromosome-level genome assembly of the water stick insect Ranatra chinensis (Heteroptera: Nepidae).</title>
        <authorList>
            <person name="Liu X."/>
        </authorList>
    </citation>
    <scope>NUCLEOTIDE SEQUENCE [LARGE SCALE GENOMIC DNA]</scope>
    <source>
        <strain evidence="1">Cailab_2021Rc</strain>
        <tissue evidence="1">Muscle</tissue>
    </source>
</reference>
<dbReference type="AlphaFoldDB" id="A0ABD0YLP5"/>